<accession>A0ABT8F628</accession>
<dbReference type="Proteomes" id="UP001168552">
    <property type="component" value="Unassembled WGS sequence"/>
</dbReference>
<evidence type="ECO:0008006" key="4">
    <source>
        <dbReference type="Google" id="ProtNLM"/>
    </source>
</evidence>
<keyword evidence="1" id="KW-1133">Transmembrane helix</keyword>
<feature type="transmembrane region" description="Helical" evidence="1">
    <location>
        <begin position="45"/>
        <end position="67"/>
    </location>
</feature>
<organism evidence="2 3">
    <name type="scientific">Shiella aurantiaca</name>
    <dbReference type="NCBI Taxonomy" id="3058365"/>
    <lineage>
        <taxon>Bacteria</taxon>
        <taxon>Pseudomonadati</taxon>
        <taxon>Bacteroidota</taxon>
        <taxon>Cytophagia</taxon>
        <taxon>Cytophagales</taxon>
        <taxon>Shiellaceae</taxon>
        <taxon>Shiella</taxon>
    </lineage>
</organism>
<protein>
    <recommendedName>
        <fullName evidence="4">Outer membrane protein beta-barrel domain-containing protein</fullName>
    </recommendedName>
</protein>
<sequence>MEPQDNKAWSKAWGEAFEGASIAPSEASWSAIEAEITPQKPSYRAFWWVAASFLAGVASTAGVFLWWNSHTEPMPVVALEQSRMLDDDAVLLGENKIQKGKEKRKLQDVTEETLIGEVEQAARADDTSTQAQWAENKQTMIAQTANQAPVPSMASSTNTLAYQWKSLSPQGPTLQFMKEVRWQLFNDRPVQWYKDEVLLAEEEEESSLVQPWRMGLALASGAMNGGIGSASNLEADMAFDPAGAMSYGFVESEDKGITTSYGAQVGKRVGKRWVLSSGLGYSVSSHKSSSNLILVDQGSSVKLNAVNEFVDTDAQQARFGLESYQLEVSSEVYQLRNQYEFISVPIQVGYYLVDTKWKVAVSTGLMADIFYRYTTTEESGALQDLVLRPKDSPEWNWLNTSLSTGMEISRELGGNYLLSVQPSYRLVLNQEGAFATNSLSPNVFQLGFSFQYIFQ</sequence>
<name>A0ABT8F628_9BACT</name>
<evidence type="ECO:0000313" key="3">
    <source>
        <dbReference type="Proteomes" id="UP001168552"/>
    </source>
</evidence>
<reference evidence="2" key="1">
    <citation type="submission" date="2023-06" db="EMBL/GenBank/DDBJ databases">
        <title>Cytophagales bacterium Strain LB-30, isolated from soil.</title>
        <authorList>
            <person name="Liu B."/>
        </authorList>
    </citation>
    <scope>NUCLEOTIDE SEQUENCE</scope>
    <source>
        <strain evidence="2">LB-30</strain>
    </source>
</reference>
<dbReference type="EMBL" id="JAUHJS010000004">
    <property type="protein sequence ID" value="MDN4165845.1"/>
    <property type="molecule type" value="Genomic_DNA"/>
</dbReference>
<gene>
    <name evidence="2" type="ORF">QWY31_10040</name>
</gene>
<keyword evidence="1" id="KW-0812">Transmembrane</keyword>
<evidence type="ECO:0000256" key="1">
    <source>
        <dbReference type="SAM" id="Phobius"/>
    </source>
</evidence>
<comment type="caution">
    <text evidence="2">The sequence shown here is derived from an EMBL/GenBank/DDBJ whole genome shotgun (WGS) entry which is preliminary data.</text>
</comment>
<proteinExistence type="predicted"/>
<keyword evidence="3" id="KW-1185">Reference proteome</keyword>
<dbReference type="RefSeq" id="WP_320004377.1">
    <property type="nucleotide sequence ID" value="NZ_JAUHJS010000004.1"/>
</dbReference>
<keyword evidence="1" id="KW-0472">Membrane</keyword>
<evidence type="ECO:0000313" key="2">
    <source>
        <dbReference type="EMBL" id="MDN4165845.1"/>
    </source>
</evidence>